<feature type="transmembrane region" description="Helical" evidence="1">
    <location>
        <begin position="282"/>
        <end position="304"/>
    </location>
</feature>
<feature type="transmembrane region" description="Helical" evidence="1">
    <location>
        <begin position="98"/>
        <end position="121"/>
    </location>
</feature>
<sequence length="576" mass="59108">MPTVRLIERDRVMRLQTQAGTPGGRAAMSGRRYAWRAGLAVLEADLRRRRNRLPGYRGLSAPLRTFVLVVGAGGLLIVGTLMWSISAALGRAFPPDGSAASVVAGVCWIAALVVLAANLLAARPSETRQLLEPADRGALLAWRVPPGAIFLARLWAPHVAGACGVFTAAALVAVPWLSASATGVRLLPSVLLTAAGTAATGVLVRVCATAAPATSRGAGSLGRRAAGVVTAGFAAGYLLSPLLAGVLPSSSVAPKAMSAAVRHTVSDIRPALWDTLFHPGHLGWMLLFWAASTTVLGVLARILLHRAARHSALHPRGPAAPAADVRLVSRTLHTRGLVTAVVVKDLLSARRRPAAVTGPLRRVCVLGLGLAALGCGVRMRYGARLPWELPAHTWGTAAAVTLYLAVSGVVAQVAGVEAEHRSIEVLRQAPVPFGRILVGKIAACAAVAALPVVPAYLGLLLAAGGPLVPSTFLALPVALLAGSCAVVATAFLVPPPERFDDERAGRSGVAETVEGVLAALLASPTALGPLLRNATGAHGGTALAIDTGAHLAALLVLSTGLGVLARRDPHFRKATP</sequence>
<feature type="transmembrane region" description="Helical" evidence="1">
    <location>
        <begin position="393"/>
        <end position="416"/>
    </location>
</feature>
<keyword evidence="1" id="KW-0812">Transmembrane</keyword>
<organism evidence="2 3">
    <name type="scientific">Streptomyces incarnatus</name>
    <dbReference type="NCBI Taxonomy" id="665007"/>
    <lineage>
        <taxon>Bacteria</taxon>
        <taxon>Bacillati</taxon>
        <taxon>Actinomycetota</taxon>
        <taxon>Actinomycetes</taxon>
        <taxon>Kitasatosporales</taxon>
        <taxon>Streptomycetaceae</taxon>
        <taxon>Streptomyces</taxon>
    </lineage>
</organism>
<dbReference type="EMBL" id="CP011497">
    <property type="protein sequence ID" value="AKJ13369.1"/>
    <property type="molecule type" value="Genomic_DNA"/>
</dbReference>
<keyword evidence="1" id="KW-0472">Membrane</keyword>
<feature type="transmembrane region" description="Helical" evidence="1">
    <location>
        <begin position="66"/>
        <end position="86"/>
    </location>
</feature>
<feature type="transmembrane region" description="Helical" evidence="1">
    <location>
        <begin position="437"/>
        <end position="461"/>
    </location>
</feature>
<evidence type="ECO:0000313" key="2">
    <source>
        <dbReference type="EMBL" id="AKJ13369.1"/>
    </source>
</evidence>
<feature type="transmembrane region" description="Helical" evidence="1">
    <location>
        <begin position="513"/>
        <end position="531"/>
    </location>
</feature>
<evidence type="ECO:0000313" key="3">
    <source>
        <dbReference type="Proteomes" id="UP000035366"/>
    </source>
</evidence>
<reference evidence="2 3" key="1">
    <citation type="journal article" date="2015" name="ISME J.">
        <title>Draft Genome Sequence of Streptomyces incarnatus NRRL8089, which Produces the Nucleoside Antibiotic Sinefungin.</title>
        <authorList>
            <person name="Oshima K."/>
            <person name="Hattori M."/>
            <person name="Shimizu H."/>
            <person name="Fukuda K."/>
            <person name="Nemoto M."/>
            <person name="Inagaki K."/>
            <person name="Tamura T."/>
        </authorList>
    </citation>
    <scope>NUCLEOTIDE SEQUENCE [LARGE SCALE GENOMIC DNA]</scope>
    <source>
        <strain evidence="2 3">NRRL 8089</strain>
    </source>
</reference>
<accession>A0ABM5TQZ4</accession>
<evidence type="ECO:0008006" key="4">
    <source>
        <dbReference type="Google" id="ProtNLM"/>
    </source>
</evidence>
<gene>
    <name evidence="2" type="ORF">ABB07_26070</name>
</gene>
<proteinExistence type="predicted"/>
<feature type="transmembrane region" description="Helical" evidence="1">
    <location>
        <begin position="225"/>
        <end position="247"/>
    </location>
</feature>
<evidence type="ECO:0000256" key="1">
    <source>
        <dbReference type="SAM" id="Phobius"/>
    </source>
</evidence>
<keyword evidence="1" id="KW-1133">Transmembrane helix</keyword>
<feature type="transmembrane region" description="Helical" evidence="1">
    <location>
        <begin position="543"/>
        <end position="565"/>
    </location>
</feature>
<feature type="transmembrane region" description="Helical" evidence="1">
    <location>
        <begin position="360"/>
        <end position="381"/>
    </location>
</feature>
<dbReference type="Proteomes" id="UP000035366">
    <property type="component" value="Chromosome"/>
</dbReference>
<protein>
    <recommendedName>
        <fullName evidence="4">ABC transporter permease</fullName>
    </recommendedName>
</protein>
<name>A0ABM5TQZ4_9ACTN</name>
<feature type="transmembrane region" description="Helical" evidence="1">
    <location>
        <begin position="190"/>
        <end position="213"/>
    </location>
</feature>
<feature type="transmembrane region" description="Helical" evidence="1">
    <location>
        <begin position="473"/>
        <end position="493"/>
    </location>
</feature>
<keyword evidence="3" id="KW-1185">Reference proteome</keyword>
<feature type="transmembrane region" description="Helical" evidence="1">
    <location>
        <begin position="159"/>
        <end position="178"/>
    </location>
</feature>